<dbReference type="AlphaFoldDB" id="A0A1I0U9L2"/>
<protein>
    <submittedName>
        <fullName evidence="1">Uncharacterized protein</fullName>
    </submittedName>
</protein>
<reference evidence="2" key="1">
    <citation type="submission" date="2016-10" db="EMBL/GenBank/DDBJ databases">
        <authorList>
            <person name="Varghese N."/>
            <person name="Submissions S."/>
        </authorList>
    </citation>
    <scope>NUCLEOTIDE SEQUENCE [LARGE SCALE GENOMIC DNA]</scope>
    <source>
        <strain evidence="2">DSM 18130</strain>
    </source>
</reference>
<name>A0A1I0U9L2_9SPHI</name>
<proteinExistence type="predicted"/>
<evidence type="ECO:0000313" key="2">
    <source>
        <dbReference type="Proteomes" id="UP000198836"/>
    </source>
</evidence>
<sequence length="74" mass="8377">MTVKFRKQISPRDRYCEKAFSADEAIFIARTTNSVDYFLETSGFYFAITTFLKSVNGSSVQDLYGKVNTETSAI</sequence>
<dbReference type="Proteomes" id="UP000198836">
    <property type="component" value="Unassembled WGS sequence"/>
</dbReference>
<evidence type="ECO:0000313" key="1">
    <source>
        <dbReference type="EMBL" id="SFA60772.1"/>
    </source>
</evidence>
<gene>
    <name evidence="1" type="ORF">SAMN04488511_1357</name>
</gene>
<dbReference type="EMBL" id="FOJM01000035">
    <property type="protein sequence ID" value="SFA60772.1"/>
    <property type="molecule type" value="Genomic_DNA"/>
</dbReference>
<accession>A0A1I0U9L2</accession>
<organism evidence="1 2">
    <name type="scientific">Pedobacter suwonensis</name>
    <dbReference type="NCBI Taxonomy" id="332999"/>
    <lineage>
        <taxon>Bacteria</taxon>
        <taxon>Pseudomonadati</taxon>
        <taxon>Bacteroidota</taxon>
        <taxon>Sphingobacteriia</taxon>
        <taxon>Sphingobacteriales</taxon>
        <taxon>Sphingobacteriaceae</taxon>
        <taxon>Pedobacter</taxon>
    </lineage>
</organism>
<keyword evidence="2" id="KW-1185">Reference proteome</keyword>